<dbReference type="STRING" id="180498.A0A067KMW6"/>
<dbReference type="PANTHER" id="PTHR18934:SF91">
    <property type="entry name" value="PRE-MRNA-SPLICING FACTOR ATP-DEPENDENT RNA HELICASE PRP16"/>
    <property type="match status" value="1"/>
</dbReference>
<protein>
    <recommendedName>
        <fullName evidence="1">RNA helicase</fullName>
        <ecNumber evidence="1">3.6.4.13</ecNumber>
    </recommendedName>
</protein>
<keyword evidence="2" id="KW-0547">Nucleotide-binding</keyword>
<dbReference type="InterPro" id="IPR027417">
    <property type="entry name" value="P-loop_NTPase"/>
</dbReference>
<name>A0A067KMW6_JATCU</name>
<keyword evidence="8" id="KW-1185">Reference proteome</keyword>
<evidence type="ECO:0000256" key="3">
    <source>
        <dbReference type="ARBA" id="ARBA00022801"/>
    </source>
</evidence>
<dbReference type="SUPFAM" id="SSF52540">
    <property type="entry name" value="P-loop containing nucleoside triphosphate hydrolases"/>
    <property type="match status" value="1"/>
</dbReference>
<dbReference type="OrthoDB" id="1595177at2759"/>
<keyword evidence="5" id="KW-0067">ATP-binding</keyword>
<sequence length="200" mass="22198">MCTGEVVRENQVIVVVGETGSGKTTQLTQYLHEDGYPRNGIVGCTQPRRVAAMSGAKRGSEGMETELGDKVGYAIRFEDVTGPNTIIKASYMTDGLLWRETLKDSDLDKYRGYSLWRPDAIMSTTGRGRHSVLRIFIGHQGRTGHRAMCGALPAAGPYLRLSHFRVGGLLNRKDNSSRGPRRRRRTPNVAVNLHVPVREF</sequence>
<evidence type="ECO:0000313" key="8">
    <source>
        <dbReference type="Proteomes" id="UP000027138"/>
    </source>
</evidence>
<evidence type="ECO:0000256" key="4">
    <source>
        <dbReference type="ARBA" id="ARBA00022806"/>
    </source>
</evidence>
<dbReference type="AlphaFoldDB" id="A0A067KMW6"/>
<comment type="catalytic activity">
    <reaction evidence="6">
        <text>ATP + H2O = ADP + phosphate + H(+)</text>
        <dbReference type="Rhea" id="RHEA:13065"/>
        <dbReference type="ChEBI" id="CHEBI:15377"/>
        <dbReference type="ChEBI" id="CHEBI:15378"/>
        <dbReference type="ChEBI" id="CHEBI:30616"/>
        <dbReference type="ChEBI" id="CHEBI:43474"/>
        <dbReference type="ChEBI" id="CHEBI:456216"/>
        <dbReference type="EC" id="3.6.4.13"/>
    </reaction>
</comment>
<dbReference type="GO" id="GO:0016787">
    <property type="term" value="F:hydrolase activity"/>
    <property type="evidence" value="ECO:0007669"/>
    <property type="project" value="UniProtKB-KW"/>
</dbReference>
<reference evidence="7 8" key="1">
    <citation type="journal article" date="2014" name="PLoS ONE">
        <title>Global Analysis of Gene Expression Profiles in Physic Nut (Jatropha curcas L.) Seedlings Exposed to Salt Stress.</title>
        <authorList>
            <person name="Zhang L."/>
            <person name="Zhang C."/>
            <person name="Wu P."/>
            <person name="Chen Y."/>
            <person name="Li M."/>
            <person name="Jiang H."/>
            <person name="Wu G."/>
        </authorList>
    </citation>
    <scope>NUCLEOTIDE SEQUENCE [LARGE SCALE GENOMIC DNA]</scope>
    <source>
        <strain evidence="8">cv. GZQX0401</strain>
        <tissue evidence="7">Young leaves</tissue>
    </source>
</reference>
<dbReference type="GO" id="GO:0003723">
    <property type="term" value="F:RNA binding"/>
    <property type="evidence" value="ECO:0007669"/>
    <property type="project" value="TreeGrafter"/>
</dbReference>
<accession>A0A067KMW6</accession>
<gene>
    <name evidence="7" type="ORF">JCGZ_06917</name>
</gene>
<dbReference type="PANTHER" id="PTHR18934">
    <property type="entry name" value="ATP-DEPENDENT RNA HELICASE"/>
    <property type="match status" value="1"/>
</dbReference>
<keyword evidence="4" id="KW-0347">Helicase</keyword>
<dbReference type="EMBL" id="KK914400">
    <property type="protein sequence ID" value="KDP37477.1"/>
    <property type="molecule type" value="Genomic_DNA"/>
</dbReference>
<dbReference type="Gene3D" id="3.40.50.300">
    <property type="entry name" value="P-loop containing nucleotide triphosphate hydrolases"/>
    <property type="match status" value="1"/>
</dbReference>
<evidence type="ECO:0000256" key="1">
    <source>
        <dbReference type="ARBA" id="ARBA00012552"/>
    </source>
</evidence>
<dbReference type="Proteomes" id="UP000027138">
    <property type="component" value="Unassembled WGS sequence"/>
</dbReference>
<keyword evidence="3" id="KW-0378">Hydrolase</keyword>
<evidence type="ECO:0000256" key="6">
    <source>
        <dbReference type="ARBA" id="ARBA00047984"/>
    </source>
</evidence>
<dbReference type="GO" id="GO:0005524">
    <property type="term" value="F:ATP binding"/>
    <property type="evidence" value="ECO:0007669"/>
    <property type="project" value="UniProtKB-KW"/>
</dbReference>
<organism evidence="7 8">
    <name type="scientific">Jatropha curcas</name>
    <name type="common">Barbados nut</name>
    <dbReference type="NCBI Taxonomy" id="180498"/>
    <lineage>
        <taxon>Eukaryota</taxon>
        <taxon>Viridiplantae</taxon>
        <taxon>Streptophyta</taxon>
        <taxon>Embryophyta</taxon>
        <taxon>Tracheophyta</taxon>
        <taxon>Spermatophyta</taxon>
        <taxon>Magnoliopsida</taxon>
        <taxon>eudicotyledons</taxon>
        <taxon>Gunneridae</taxon>
        <taxon>Pentapetalae</taxon>
        <taxon>rosids</taxon>
        <taxon>fabids</taxon>
        <taxon>Malpighiales</taxon>
        <taxon>Euphorbiaceae</taxon>
        <taxon>Crotonoideae</taxon>
        <taxon>Jatropheae</taxon>
        <taxon>Jatropha</taxon>
    </lineage>
</organism>
<evidence type="ECO:0000313" key="7">
    <source>
        <dbReference type="EMBL" id="KDP37477.1"/>
    </source>
</evidence>
<dbReference type="EC" id="3.6.4.13" evidence="1"/>
<proteinExistence type="predicted"/>
<dbReference type="GO" id="GO:0003724">
    <property type="term" value="F:RNA helicase activity"/>
    <property type="evidence" value="ECO:0007669"/>
    <property type="project" value="UniProtKB-EC"/>
</dbReference>
<evidence type="ECO:0000256" key="5">
    <source>
        <dbReference type="ARBA" id="ARBA00022840"/>
    </source>
</evidence>
<evidence type="ECO:0000256" key="2">
    <source>
        <dbReference type="ARBA" id="ARBA00022741"/>
    </source>
</evidence>